<protein>
    <recommendedName>
        <fullName evidence="1">PIN like domain-containing protein</fullName>
    </recommendedName>
</protein>
<dbReference type="InterPro" id="IPR041578">
    <property type="entry name" value="PIN_8"/>
</dbReference>
<organism evidence="2 3">
    <name type="scientific">Ruegeria profundi</name>
    <dbReference type="NCBI Taxonomy" id="1685378"/>
    <lineage>
        <taxon>Bacteria</taxon>
        <taxon>Pseudomonadati</taxon>
        <taxon>Pseudomonadota</taxon>
        <taxon>Alphaproteobacteria</taxon>
        <taxon>Rhodobacterales</taxon>
        <taxon>Roseobacteraceae</taxon>
        <taxon>Ruegeria</taxon>
    </lineage>
</organism>
<name>A0A0X3U2K5_9RHOB</name>
<dbReference type="Proteomes" id="UP000053690">
    <property type="component" value="Unassembled WGS sequence"/>
</dbReference>
<evidence type="ECO:0000313" key="3">
    <source>
        <dbReference type="Proteomes" id="UP000053690"/>
    </source>
</evidence>
<dbReference type="AlphaFoldDB" id="A0A0X3U2K5"/>
<dbReference type="RefSeq" id="WP_068332284.1">
    <property type="nucleotide sequence ID" value="NZ_LQBP01000001.1"/>
</dbReference>
<dbReference type="STRING" id="1685378.AVO44_03025"/>
<dbReference type="EMBL" id="LQBP01000001">
    <property type="protein sequence ID" value="KUJ82248.1"/>
    <property type="molecule type" value="Genomic_DNA"/>
</dbReference>
<sequence>MKNLFPQFDPGATKDFRAIWGRALFVFDTNVLLNLYRYQSSTRDQLLEVIGKLSNRIWIPHHVALEFQRNRLNVLADQNKRFAQVRKAIGSAQSELRKGLSELQLDRRHSLIDPTPLTSEIDKLVSGFLSDLDEIKEKQQKLTEADPLKEKIEALFEKKVGEPPKDQKEVEEHYKEAERRYKSEIPPGFLDDEKDKDDPDTYMHNEIVYKCKYGDYLVWQQLLSHTSASKTDTVIFVTDDSKADWWWIVKSDGPKTLGPRPELIEEAKLRGEISSFLLYKPEAFLQFAESYLGTDISKDTLAEVRDVSTVLSERQEEKLKTRRSYKIAEDAVSRWLTLRYGEVFANVYGFPDFTVETENKKLGFEVKQTGNSELVMRRIRDVTDRIIYENAQSDFDVLTLILVATTESEANKITEILRKRRFRGMASKLRFLVGVLDYPDGYQAEFFVLAKISPDEND</sequence>
<proteinExistence type="predicted"/>
<accession>A0A0X3U2K5</accession>
<feature type="domain" description="PIN like" evidence="1">
    <location>
        <begin position="24"/>
        <end position="263"/>
    </location>
</feature>
<evidence type="ECO:0000313" key="2">
    <source>
        <dbReference type="EMBL" id="KUJ82248.1"/>
    </source>
</evidence>
<gene>
    <name evidence="2" type="ORF">AVO44_03025</name>
</gene>
<dbReference type="Pfam" id="PF18476">
    <property type="entry name" value="PIN_8"/>
    <property type="match status" value="1"/>
</dbReference>
<reference evidence="3" key="1">
    <citation type="submission" date="2015-12" db="EMBL/GenBank/DDBJ databases">
        <authorList>
            <person name="Zhang G."/>
            <person name="Stingl U."/>
        </authorList>
    </citation>
    <scope>NUCLEOTIDE SEQUENCE [LARGE SCALE GENOMIC DNA]</scope>
    <source>
        <strain evidence="3">ZGT108</strain>
    </source>
</reference>
<evidence type="ECO:0000259" key="1">
    <source>
        <dbReference type="Pfam" id="PF18476"/>
    </source>
</evidence>
<comment type="caution">
    <text evidence="2">The sequence shown here is derived from an EMBL/GenBank/DDBJ whole genome shotgun (WGS) entry which is preliminary data.</text>
</comment>
<keyword evidence="3" id="KW-1185">Reference proteome</keyword>
<dbReference type="OrthoDB" id="9182727at2"/>